<evidence type="ECO:0000313" key="3">
    <source>
        <dbReference type="Proteomes" id="UP000281498"/>
    </source>
</evidence>
<proteinExistence type="predicted"/>
<keyword evidence="3" id="KW-1185">Reference proteome</keyword>
<dbReference type="AlphaFoldDB" id="A0A3A9K023"/>
<accession>A0A3A9K023</accession>
<evidence type="ECO:0000313" key="2">
    <source>
        <dbReference type="EMBL" id="RKL65749.1"/>
    </source>
</evidence>
<reference evidence="2 3" key="1">
    <citation type="submission" date="2017-10" db="EMBL/GenBank/DDBJ databases">
        <title>Bacillus sp. nov., a halophilic bacterium isolated from a Keqin Lake.</title>
        <authorList>
            <person name="Wang H."/>
        </authorList>
    </citation>
    <scope>NUCLEOTIDE SEQUENCE [LARGE SCALE GENOMIC DNA]</scope>
    <source>
        <strain evidence="2 3">KCTC 13187</strain>
    </source>
</reference>
<gene>
    <name evidence="2" type="ORF">CR203_19060</name>
</gene>
<dbReference type="EMBL" id="PDOE01000012">
    <property type="protein sequence ID" value="RKL65749.1"/>
    <property type="molecule type" value="Genomic_DNA"/>
</dbReference>
<sequence>MIQINSDQPNNTINPDVATSGNQESQAVSEDELFEKVIVHSETEIERLLIYIGEIGEGEANIDYGAPVNDIEISVEEN</sequence>
<feature type="region of interest" description="Disordered" evidence="1">
    <location>
        <begin position="1"/>
        <end position="28"/>
    </location>
</feature>
<organism evidence="2 3">
    <name type="scientific">Salipaludibacillus neizhouensis</name>
    <dbReference type="NCBI Taxonomy" id="885475"/>
    <lineage>
        <taxon>Bacteria</taxon>
        <taxon>Bacillati</taxon>
        <taxon>Bacillota</taxon>
        <taxon>Bacilli</taxon>
        <taxon>Bacillales</taxon>
        <taxon>Bacillaceae</taxon>
    </lineage>
</organism>
<dbReference type="RefSeq" id="WP_110937796.1">
    <property type="nucleotide sequence ID" value="NZ_KZ614147.1"/>
</dbReference>
<dbReference type="Proteomes" id="UP000281498">
    <property type="component" value="Unassembled WGS sequence"/>
</dbReference>
<evidence type="ECO:0000256" key="1">
    <source>
        <dbReference type="SAM" id="MobiDB-lite"/>
    </source>
</evidence>
<protein>
    <submittedName>
        <fullName evidence="2">Uncharacterized protein</fullName>
    </submittedName>
</protein>
<comment type="caution">
    <text evidence="2">The sequence shown here is derived from an EMBL/GenBank/DDBJ whole genome shotgun (WGS) entry which is preliminary data.</text>
</comment>
<name>A0A3A9K023_9BACI</name>